<evidence type="ECO:0000256" key="1">
    <source>
        <dbReference type="ARBA" id="ARBA00004651"/>
    </source>
</evidence>
<name>A0ABW3TJK1_9MICO</name>
<keyword evidence="5 6" id="KW-0129">CBS domain</keyword>
<gene>
    <name evidence="9" type="ORF">ACFQ3U_02430</name>
</gene>
<keyword evidence="10" id="KW-1185">Reference proteome</keyword>
<feature type="region of interest" description="Disordered" evidence="7">
    <location>
        <begin position="284"/>
        <end position="305"/>
    </location>
</feature>
<evidence type="ECO:0000256" key="3">
    <source>
        <dbReference type="ARBA" id="ARBA00022475"/>
    </source>
</evidence>
<dbReference type="InterPro" id="IPR044751">
    <property type="entry name" value="Ion_transp-like_CBS"/>
</dbReference>
<comment type="similarity">
    <text evidence="2">Belongs to the UPF0053 family.</text>
</comment>
<dbReference type="Gene3D" id="3.10.580.10">
    <property type="entry name" value="CBS-domain"/>
    <property type="match status" value="1"/>
</dbReference>
<evidence type="ECO:0000256" key="5">
    <source>
        <dbReference type="ARBA" id="ARBA00023122"/>
    </source>
</evidence>
<dbReference type="PANTHER" id="PTHR22777:SF32">
    <property type="entry name" value="UPF0053 INNER MEMBRANE PROTEIN YFJD"/>
    <property type="match status" value="1"/>
</dbReference>
<comment type="caution">
    <text evidence="9">The sequence shown here is derived from an EMBL/GenBank/DDBJ whole genome shotgun (WGS) entry which is preliminary data.</text>
</comment>
<dbReference type="SMART" id="SM00116">
    <property type="entry name" value="CBS"/>
    <property type="match status" value="2"/>
</dbReference>
<protein>
    <submittedName>
        <fullName evidence="9">Hemolysin family protein</fullName>
    </submittedName>
</protein>
<keyword evidence="4" id="KW-0677">Repeat</keyword>
<feature type="compositionally biased region" description="Basic and acidic residues" evidence="7">
    <location>
        <begin position="295"/>
        <end position="305"/>
    </location>
</feature>
<dbReference type="SUPFAM" id="SSF54631">
    <property type="entry name" value="CBS-domain pair"/>
    <property type="match status" value="1"/>
</dbReference>
<dbReference type="SMART" id="SM01091">
    <property type="entry name" value="CorC_HlyC"/>
    <property type="match status" value="1"/>
</dbReference>
<dbReference type="PANTHER" id="PTHR22777">
    <property type="entry name" value="HEMOLYSIN-RELATED"/>
    <property type="match status" value="1"/>
</dbReference>
<feature type="domain" description="CBS" evidence="8">
    <location>
        <begin position="141"/>
        <end position="198"/>
    </location>
</feature>
<dbReference type="Pfam" id="PF00571">
    <property type="entry name" value="CBS"/>
    <property type="match status" value="2"/>
</dbReference>
<evidence type="ECO:0000256" key="6">
    <source>
        <dbReference type="PROSITE-ProRule" id="PRU00703"/>
    </source>
</evidence>
<feature type="domain" description="CBS" evidence="8">
    <location>
        <begin position="73"/>
        <end position="134"/>
    </location>
</feature>
<keyword evidence="3" id="KW-0472">Membrane</keyword>
<dbReference type="RefSeq" id="WP_343959246.1">
    <property type="nucleotide sequence ID" value="NZ_BAAAKZ010000003.1"/>
</dbReference>
<evidence type="ECO:0000313" key="9">
    <source>
        <dbReference type="EMBL" id="MFD1200750.1"/>
    </source>
</evidence>
<dbReference type="SUPFAM" id="SSF56176">
    <property type="entry name" value="FAD-binding/transporter-associated domain-like"/>
    <property type="match status" value="1"/>
</dbReference>
<organism evidence="9 10">
    <name type="scientific">Leucobacter albus</name>
    <dbReference type="NCBI Taxonomy" id="272210"/>
    <lineage>
        <taxon>Bacteria</taxon>
        <taxon>Bacillati</taxon>
        <taxon>Actinomycetota</taxon>
        <taxon>Actinomycetes</taxon>
        <taxon>Micrococcales</taxon>
        <taxon>Microbacteriaceae</taxon>
        <taxon>Leucobacter</taxon>
    </lineage>
</organism>
<sequence>MSDEDLPPLFERASTAVRRIAERVALGRGRVRDEQQLLSMVDQATELDLLEEGDRDYIHSIVEFGDTLVREVMVPRTDMVTVDSDVSIRDALEQLLNSRHSRVPVIGDDVDEVLGVVYLRDASSFVLRRPEEAEESPATRIMKPAMFVPEVQRADKLLRRMQQESNHLALVVDEYGGISGLVTLEDLIEEVIGDIADEHDREAPEVIEEAPGLFLVSAMLPIDDLGELFEIELDDEEVDTVGGLFAKWLGRLPEVGDRVTGEGIELEAIDTERRRKRLITARARAITDEGAPGEAPDRTTNEDTA</sequence>
<dbReference type="CDD" id="cd04590">
    <property type="entry name" value="CBS_pair_CorC_HlyC_assoc"/>
    <property type="match status" value="1"/>
</dbReference>
<evidence type="ECO:0000256" key="2">
    <source>
        <dbReference type="ARBA" id="ARBA00006337"/>
    </source>
</evidence>
<dbReference type="Proteomes" id="UP001597181">
    <property type="component" value="Unassembled WGS sequence"/>
</dbReference>
<evidence type="ECO:0000256" key="7">
    <source>
        <dbReference type="SAM" id="MobiDB-lite"/>
    </source>
</evidence>
<evidence type="ECO:0000256" key="4">
    <source>
        <dbReference type="ARBA" id="ARBA00022737"/>
    </source>
</evidence>
<proteinExistence type="inferred from homology"/>
<evidence type="ECO:0000259" key="8">
    <source>
        <dbReference type="PROSITE" id="PS51371"/>
    </source>
</evidence>
<dbReference type="PROSITE" id="PS51371">
    <property type="entry name" value="CBS"/>
    <property type="match status" value="2"/>
</dbReference>
<dbReference type="EMBL" id="JBHTLY010000001">
    <property type="protein sequence ID" value="MFD1200750.1"/>
    <property type="molecule type" value="Genomic_DNA"/>
</dbReference>
<accession>A0ABW3TJK1</accession>
<evidence type="ECO:0000313" key="10">
    <source>
        <dbReference type="Proteomes" id="UP001597181"/>
    </source>
</evidence>
<dbReference type="Pfam" id="PF03471">
    <property type="entry name" value="CorC_HlyC"/>
    <property type="match status" value="1"/>
</dbReference>
<keyword evidence="3" id="KW-1003">Cell membrane</keyword>
<comment type="subcellular location">
    <subcellularLocation>
        <location evidence="1">Cell membrane</location>
        <topology evidence="1">Multi-pass membrane protein</topology>
    </subcellularLocation>
</comment>
<dbReference type="InterPro" id="IPR016169">
    <property type="entry name" value="FAD-bd_PCMH_sub2"/>
</dbReference>
<reference evidence="10" key="1">
    <citation type="journal article" date="2019" name="Int. J. Syst. Evol. Microbiol.">
        <title>The Global Catalogue of Microorganisms (GCM) 10K type strain sequencing project: providing services to taxonomists for standard genome sequencing and annotation.</title>
        <authorList>
            <consortium name="The Broad Institute Genomics Platform"/>
            <consortium name="The Broad Institute Genome Sequencing Center for Infectious Disease"/>
            <person name="Wu L."/>
            <person name="Ma J."/>
        </authorList>
    </citation>
    <scope>NUCLEOTIDE SEQUENCE [LARGE SCALE GENOMIC DNA]</scope>
    <source>
        <strain evidence="10">CCUG 50213</strain>
    </source>
</reference>
<dbReference type="InterPro" id="IPR036318">
    <property type="entry name" value="FAD-bd_PCMH-like_sf"/>
</dbReference>
<dbReference type="Gene3D" id="3.30.465.10">
    <property type="match status" value="1"/>
</dbReference>
<dbReference type="InterPro" id="IPR005170">
    <property type="entry name" value="Transptr-assoc_dom"/>
</dbReference>
<dbReference type="InterPro" id="IPR000644">
    <property type="entry name" value="CBS_dom"/>
</dbReference>
<dbReference type="InterPro" id="IPR046342">
    <property type="entry name" value="CBS_dom_sf"/>
</dbReference>